<gene>
    <name evidence="1" type="ORF">GCWU000325_02633</name>
</gene>
<accession>C9LK68</accession>
<sequence>MDVAPFSLRFLLSDAFALTWRGDGLKWRACARDEKSLRS</sequence>
<keyword evidence="2" id="KW-1185">Reference proteome</keyword>
<protein>
    <submittedName>
        <fullName evidence="1">Uncharacterized protein</fullName>
    </submittedName>
</protein>
<organism evidence="1 2">
    <name type="scientific">Alloprevotella tannerae ATCC 51259</name>
    <dbReference type="NCBI Taxonomy" id="626522"/>
    <lineage>
        <taxon>Bacteria</taxon>
        <taxon>Pseudomonadati</taxon>
        <taxon>Bacteroidota</taxon>
        <taxon>Bacteroidia</taxon>
        <taxon>Bacteroidales</taxon>
        <taxon>Prevotellaceae</taxon>
        <taxon>Alloprevotella</taxon>
    </lineage>
</organism>
<evidence type="ECO:0000313" key="1">
    <source>
        <dbReference type="EMBL" id="EEX70590.1"/>
    </source>
</evidence>
<reference evidence="1" key="1">
    <citation type="submission" date="2009-09" db="EMBL/GenBank/DDBJ databases">
        <authorList>
            <person name="Weinstock G."/>
            <person name="Sodergren E."/>
            <person name="Clifton S."/>
            <person name="Fulton L."/>
            <person name="Fulton B."/>
            <person name="Courtney L."/>
            <person name="Fronick C."/>
            <person name="Harrison M."/>
            <person name="Strong C."/>
            <person name="Farmer C."/>
            <person name="Delahaunty K."/>
            <person name="Markovic C."/>
            <person name="Hall O."/>
            <person name="Minx P."/>
            <person name="Tomlinson C."/>
            <person name="Mitreva M."/>
            <person name="Nelson J."/>
            <person name="Hou S."/>
            <person name="Wollam A."/>
            <person name="Pepin K.H."/>
            <person name="Johnson M."/>
            <person name="Bhonagiri V."/>
            <person name="Nash W.E."/>
            <person name="Warren W."/>
            <person name="Chinwalla A."/>
            <person name="Mardis E.R."/>
            <person name="Wilson R.K."/>
        </authorList>
    </citation>
    <scope>NUCLEOTIDE SEQUENCE [LARGE SCALE GENOMIC DNA]</scope>
    <source>
        <strain evidence="1">ATCC 51259</strain>
    </source>
</reference>
<dbReference type="HOGENOM" id="CLU_3314936_0_0_10"/>
<evidence type="ECO:0000313" key="2">
    <source>
        <dbReference type="Proteomes" id="UP000003460"/>
    </source>
</evidence>
<dbReference type="EMBL" id="ACIJ02000028">
    <property type="protein sequence ID" value="EEX70590.1"/>
    <property type="molecule type" value="Genomic_DNA"/>
</dbReference>
<name>C9LK68_9BACT</name>
<dbReference type="AlphaFoldDB" id="C9LK68"/>
<proteinExistence type="predicted"/>
<dbReference type="STRING" id="626522.GCWU000325_02633"/>
<comment type="caution">
    <text evidence="1">The sequence shown here is derived from an EMBL/GenBank/DDBJ whole genome shotgun (WGS) entry which is preliminary data.</text>
</comment>
<dbReference type="Proteomes" id="UP000003460">
    <property type="component" value="Unassembled WGS sequence"/>
</dbReference>